<organism evidence="4 5">
    <name type="scientific">Kinneretia aquatilis</name>
    <dbReference type="NCBI Taxonomy" id="2070761"/>
    <lineage>
        <taxon>Bacteria</taxon>
        <taxon>Pseudomonadati</taxon>
        <taxon>Pseudomonadota</taxon>
        <taxon>Betaproteobacteria</taxon>
        <taxon>Burkholderiales</taxon>
        <taxon>Sphaerotilaceae</taxon>
        <taxon>Roseateles</taxon>
    </lineage>
</organism>
<name>A0A2N8L314_9BURK</name>
<dbReference type="InterPro" id="IPR043128">
    <property type="entry name" value="Rev_trsase/Diguanyl_cyclase"/>
</dbReference>
<dbReference type="RefSeq" id="WP_102766219.1">
    <property type="nucleotide sequence ID" value="NZ_POSP01000001.1"/>
</dbReference>
<dbReference type="PANTHER" id="PTHR45138">
    <property type="entry name" value="REGULATORY COMPONENTS OF SENSORY TRANSDUCTION SYSTEM"/>
    <property type="match status" value="1"/>
</dbReference>
<gene>
    <name evidence="4" type="ORF">C1O66_01455</name>
</gene>
<dbReference type="SMART" id="SM00267">
    <property type="entry name" value="GGDEF"/>
    <property type="match status" value="1"/>
</dbReference>
<dbReference type="GO" id="GO:1902201">
    <property type="term" value="P:negative regulation of bacterial-type flagellum-dependent cell motility"/>
    <property type="evidence" value="ECO:0007669"/>
    <property type="project" value="TreeGrafter"/>
</dbReference>
<dbReference type="AlphaFoldDB" id="A0A2N8L314"/>
<proteinExistence type="predicted"/>
<protein>
    <recommendedName>
        <fullName evidence="1">diguanylate cyclase</fullName>
        <ecNumber evidence="1">2.7.7.65</ecNumber>
    </recommendedName>
</protein>
<dbReference type="SUPFAM" id="SSF48452">
    <property type="entry name" value="TPR-like"/>
    <property type="match status" value="2"/>
</dbReference>
<dbReference type="EC" id="2.7.7.65" evidence="1"/>
<evidence type="ECO:0000313" key="5">
    <source>
        <dbReference type="Proteomes" id="UP000235916"/>
    </source>
</evidence>
<dbReference type="GO" id="GO:0005886">
    <property type="term" value="C:plasma membrane"/>
    <property type="evidence" value="ECO:0007669"/>
    <property type="project" value="TreeGrafter"/>
</dbReference>
<dbReference type="GO" id="GO:0043709">
    <property type="term" value="P:cell adhesion involved in single-species biofilm formation"/>
    <property type="evidence" value="ECO:0007669"/>
    <property type="project" value="TreeGrafter"/>
</dbReference>
<dbReference type="OrthoDB" id="9813903at2"/>
<dbReference type="InterPro" id="IPR011990">
    <property type="entry name" value="TPR-like_helical_dom_sf"/>
</dbReference>
<dbReference type="InterPro" id="IPR000160">
    <property type="entry name" value="GGDEF_dom"/>
</dbReference>
<dbReference type="EMBL" id="POSP01000001">
    <property type="protein sequence ID" value="PND40084.1"/>
    <property type="molecule type" value="Genomic_DNA"/>
</dbReference>
<evidence type="ECO:0000259" key="3">
    <source>
        <dbReference type="PROSITE" id="PS50887"/>
    </source>
</evidence>
<dbReference type="SUPFAM" id="SSF55073">
    <property type="entry name" value="Nucleotide cyclase"/>
    <property type="match status" value="1"/>
</dbReference>
<comment type="catalytic activity">
    <reaction evidence="2">
        <text>2 GTP = 3',3'-c-di-GMP + 2 diphosphate</text>
        <dbReference type="Rhea" id="RHEA:24898"/>
        <dbReference type="ChEBI" id="CHEBI:33019"/>
        <dbReference type="ChEBI" id="CHEBI:37565"/>
        <dbReference type="ChEBI" id="CHEBI:58805"/>
        <dbReference type="EC" id="2.7.7.65"/>
    </reaction>
</comment>
<dbReference type="Gene3D" id="1.25.40.10">
    <property type="entry name" value="Tetratricopeptide repeat domain"/>
    <property type="match status" value="2"/>
</dbReference>
<dbReference type="PROSITE" id="PS50887">
    <property type="entry name" value="GGDEF"/>
    <property type="match status" value="1"/>
</dbReference>
<dbReference type="SMART" id="SM00028">
    <property type="entry name" value="TPR"/>
    <property type="match status" value="4"/>
</dbReference>
<keyword evidence="5" id="KW-1185">Reference proteome</keyword>
<reference evidence="4 5" key="1">
    <citation type="submission" date="2018-01" db="EMBL/GenBank/DDBJ databases">
        <title>Draft genome sequence of Paucibacter aquatile CR182 isolated from freshwater of the Nakdong River.</title>
        <authorList>
            <person name="Choi A."/>
            <person name="Chung E.J."/>
        </authorList>
    </citation>
    <scope>NUCLEOTIDE SEQUENCE [LARGE SCALE GENOMIC DNA]</scope>
    <source>
        <strain evidence="4 5">CR182</strain>
    </source>
</reference>
<dbReference type="InterPro" id="IPR029787">
    <property type="entry name" value="Nucleotide_cyclase"/>
</dbReference>
<dbReference type="Gene3D" id="3.30.70.270">
    <property type="match status" value="1"/>
</dbReference>
<dbReference type="NCBIfam" id="TIGR00254">
    <property type="entry name" value="GGDEF"/>
    <property type="match status" value="1"/>
</dbReference>
<dbReference type="InterPro" id="IPR050469">
    <property type="entry name" value="Diguanylate_Cyclase"/>
</dbReference>
<sequence length="550" mass="60649">MSQHRTPDPELQRSYTLLDQGQLGEARRLAQQCLEQAREAGDELASSRASIALGLIAAYDSRHEEAMQLLLPHVPVLEATEARKELCRAYSVLGFSLGVLGDPERGLEWASKALALAEQQQSSRELVRAQLNRAVLFNQMGDWQRAELSLRAGIEEAQGHGYGPSATAGLSNLAEIHLSQALRCRERHDDAGAARHAQDAGHWYERAIESCIIHGLDNILGEAYAKLARAQVLQSQMAGVPGLLQRAAGLSSDSPVLRAEVSLTQGMAAAESGREQDARHALEHALHIAQECHEPDLVHQILFELSHLERSYGHLQAALQRFEERHHLMMEHFKRRLRMVARSAEVWAEAEQARLAARAAIEREAELIRSQSELLARAAQLQQDAMCDGLTGLLNRRGLEAQARTLWGPGQSDSPLSLAVIDADHFKRINDDCGHATGDAVLKQLGQLLQQDIRASDVLARMGGEEFVLVLPDRTLDEAQRICERVRQRVAEGNWQQCGSHLPVSISIGLSQRQPGDDLETLLRRADQLMYAAKTAGRNCVRSSPGSETS</sequence>
<dbReference type="Pfam" id="PF00990">
    <property type="entry name" value="GGDEF"/>
    <property type="match status" value="1"/>
</dbReference>
<evidence type="ECO:0000256" key="2">
    <source>
        <dbReference type="ARBA" id="ARBA00034247"/>
    </source>
</evidence>
<dbReference type="GO" id="GO:0052621">
    <property type="term" value="F:diguanylate cyclase activity"/>
    <property type="evidence" value="ECO:0007669"/>
    <property type="project" value="UniProtKB-EC"/>
</dbReference>
<comment type="caution">
    <text evidence="4">The sequence shown here is derived from an EMBL/GenBank/DDBJ whole genome shotgun (WGS) entry which is preliminary data.</text>
</comment>
<dbReference type="Proteomes" id="UP000235916">
    <property type="component" value="Unassembled WGS sequence"/>
</dbReference>
<feature type="domain" description="GGDEF" evidence="3">
    <location>
        <begin position="414"/>
        <end position="546"/>
    </location>
</feature>
<accession>A0A2N8L314</accession>
<evidence type="ECO:0000256" key="1">
    <source>
        <dbReference type="ARBA" id="ARBA00012528"/>
    </source>
</evidence>
<evidence type="ECO:0000313" key="4">
    <source>
        <dbReference type="EMBL" id="PND40084.1"/>
    </source>
</evidence>
<dbReference type="CDD" id="cd01949">
    <property type="entry name" value="GGDEF"/>
    <property type="match status" value="1"/>
</dbReference>
<dbReference type="InterPro" id="IPR019734">
    <property type="entry name" value="TPR_rpt"/>
</dbReference>
<dbReference type="PANTHER" id="PTHR45138:SF9">
    <property type="entry name" value="DIGUANYLATE CYCLASE DGCM-RELATED"/>
    <property type="match status" value="1"/>
</dbReference>
<dbReference type="FunFam" id="3.30.70.270:FF:000001">
    <property type="entry name" value="Diguanylate cyclase domain protein"/>
    <property type="match status" value="1"/>
</dbReference>